<evidence type="ECO:0000313" key="10">
    <source>
        <dbReference type="Proteomes" id="UP001055439"/>
    </source>
</evidence>
<evidence type="ECO:0000256" key="5">
    <source>
        <dbReference type="ARBA" id="ARBA00023242"/>
    </source>
</evidence>
<dbReference type="Pfam" id="PF02365">
    <property type="entry name" value="NAM"/>
    <property type="match status" value="1"/>
</dbReference>
<dbReference type="PANTHER" id="PTHR31744:SF79">
    <property type="entry name" value="NAC DOMAIN-CONTAINING PROTEIN"/>
    <property type="match status" value="1"/>
</dbReference>
<evidence type="ECO:0000256" key="7">
    <source>
        <dbReference type="SAM" id="MobiDB-lite"/>
    </source>
</evidence>
<keyword evidence="3" id="KW-0238">DNA-binding</keyword>
<evidence type="ECO:0000256" key="4">
    <source>
        <dbReference type="ARBA" id="ARBA00023163"/>
    </source>
</evidence>
<keyword evidence="4" id="KW-0804">Transcription</keyword>
<evidence type="ECO:0000256" key="3">
    <source>
        <dbReference type="ARBA" id="ARBA00023125"/>
    </source>
</evidence>
<dbReference type="InterPro" id="IPR003441">
    <property type="entry name" value="NAC-dom"/>
</dbReference>
<feature type="domain" description="NAC" evidence="8">
    <location>
        <begin position="155"/>
        <end position="308"/>
    </location>
</feature>
<dbReference type="PANTHER" id="PTHR31744">
    <property type="entry name" value="PROTEIN CUP-SHAPED COTYLEDON 2-RELATED"/>
    <property type="match status" value="1"/>
</dbReference>
<feature type="domain" description="NAC" evidence="8">
    <location>
        <begin position="1"/>
        <end position="30"/>
    </location>
</feature>
<dbReference type="Gene3D" id="2.170.150.80">
    <property type="entry name" value="NAC domain"/>
    <property type="match status" value="1"/>
</dbReference>
<evidence type="ECO:0000259" key="8">
    <source>
        <dbReference type="PROSITE" id="PS51005"/>
    </source>
</evidence>
<evidence type="ECO:0000256" key="2">
    <source>
        <dbReference type="ARBA" id="ARBA00023015"/>
    </source>
</evidence>
<keyword evidence="2" id="KW-0805">Transcription regulation</keyword>
<dbReference type="GO" id="GO:0005634">
    <property type="term" value="C:nucleus"/>
    <property type="evidence" value="ECO:0007669"/>
    <property type="project" value="UniProtKB-SubCell"/>
</dbReference>
<feature type="region of interest" description="Disordered" evidence="7">
    <location>
        <begin position="1"/>
        <end position="20"/>
    </location>
</feature>
<dbReference type="EMBL" id="CP097505">
    <property type="protein sequence ID" value="URD93272.1"/>
    <property type="molecule type" value="Genomic_DNA"/>
</dbReference>
<name>A0A9E7JT47_9LILI</name>
<dbReference type="OrthoDB" id="1880352at2759"/>
<evidence type="ECO:0000256" key="6">
    <source>
        <dbReference type="SAM" id="Coils"/>
    </source>
</evidence>
<evidence type="ECO:0000313" key="9">
    <source>
        <dbReference type="EMBL" id="URD93272.1"/>
    </source>
</evidence>
<dbReference type="InterPro" id="IPR036093">
    <property type="entry name" value="NAC_dom_sf"/>
</dbReference>
<organism evidence="9 10">
    <name type="scientific">Musa troglodytarum</name>
    <name type="common">fe'i banana</name>
    <dbReference type="NCBI Taxonomy" id="320322"/>
    <lineage>
        <taxon>Eukaryota</taxon>
        <taxon>Viridiplantae</taxon>
        <taxon>Streptophyta</taxon>
        <taxon>Embryophyta</taxon>
        <taxon>Tracheophyta</taxon>
        <taxon>Spermatophyta</taxon>
        <taxon>Magnoliopsida</taxon>
        <taxon>Liliopsida</taxon>
        <taxon>Zingiberales</taxon>
        <taxon>Musaceae</taxon>
        <taxon>Musa</taxon>
    </lineage>
</organism>
<comment type="subcellular location">
    <subcellularLocation>
        <location evidence="1">Nucleus</location>
    </subcellularLocation>
</comment>
<accession>A0A9E7JT47</accession>
<dbReference type="GO" id="GO:0006355">
    <property type="term" value="P:regulation of DNA-templated transcription"/>
    <property type="evidence" value="ECO:0007669"/>
    <property type="project" value="InterPro"/>
</dbReference>
<keyword evidence="10" id="KW-1185">Reference proteome</keyword>
<protein>
    <submittedName>
        <fullName evidence="9">(No apical meristem) protein</fullName>
    </submittedName>
</protein>
<proteinExistence type="predicted"/>
<sequence>MNEYRLPGPPTSSSDAPPKEEDVLCKIYRKVTSVKELEQRAAAALEEETAASQVSGSVADSSPGWSDQDVFHLKSSDVVNDDVIFTGHTKEVEMREEVVDVPGASTRRPRLPELEVPRYEGLDWLQDPFLTQLRSPWMVDLWKRRMEIRSTLEMDLPGFRFHPTEEELLDFYLRRKVQGKRLQLEIIATVNLYRHDPWELPGLAKMGETEWYFYVPRDRRQTSGGRPSRTTERGFWKATGCDRPVRSAADPKRLIGLKKTLVFYEGRAPRGTKTDWIMNEYRLPDPSATSSDAPPKEEGMVLCKIHRKATSMKELEQRAAAIEEETTVSQNSSSTAESASGYDQESFLKSMVKVDDVIVIEDATEEEVTTVVVEEKEEADVAAVSTRRRPSLPELDVPKNEVLEWLQDPFWIQQRSPWMDLWSPYLATMLNC</sequence>
<dbReference type="FunFam" id="2.170.150.80:FF:000010">
    <property type="entry name" value="NAC domain-containing protein 67-like"/>
    <property type="match status" value="1"/>
</dbReference>
<dbReference type="PROSITE" id="PS51005">
    <property type="entry name" value="NAC"/>
    <property type="match status" value="2"/>
</dbReference>
<reference evidence="9" key="1">
    <citation type="submission" date="2022-05" db="EMBL/GenBank/DDBJ databases">
        <title>The Musa troglodytarum L. genome provides insights into the mechanism of non-climacteric behaviour and enrichment of carotenoids.</title>
        <authorList>
            <person name="Wang J."/>
        </authorList>
    </citation>
    <scope>NUCLEOTIDE SEQUENCE</scope>
    <source>
        <tissue evidence="9">Leaf</tissue>
    </source>
</reference>
<dbReference type="Proteomes" id="UP001055439">
    <property type="component" value="Chromosome 3"/>
</dbReference>
<keyword evidence="5" id="KW-0539">Nucleus</keyword>
<dbReference type="SUPFAM" id="SSF101941">
    <property type="entry name" value="NAC domain"/>
    <property type="match status" value="1"/>
</dbReference>
<gene>
    <name evidence="9" type="ORF">MUK42_01162</name>
</gene>
<evidence type="ECO:0000256" key="1">
    <source>
        <dbReference type="ARBA" id="ARBA00004123"/>
    </source>
</evidence>
<keyword evidence="6" id="KW-0175">Coiled coil</keyword>
<dbReference type="GO" id="GO:0003677">
    <property type="term" value="F:DNA binding"/>
    <property type="evidence" value="ECO:0007669"/>
    <property type="project" value="UniProtKB-KW"/>
</dbReference>
<feature type="coiled-coil region" evidence="6">
    <location>
        <begin position="305"/>
        <end position="332"/>
    </location>
</feature>
<dbReference type="AlphaFoldDB" id="A0A9E7JT47"/>